<reference evidence="1 2" key="1">
    <citation type="submission" date="2018-03" db="EMBL/GenBank/DDBJ databases">
        <title>Genome sequencing of Simplicispira sp.</title>
        <authorList>
            <person name="Kim S.-J."/>
            <person name="Heo J."/>
            <person name="Kwon S.-W."/>
        </authorList>
    </citation>
    <scope>NUCLEOTIDE SEQUENCE [LARGE SCALE GENOMIC DNA]</scope>
    <source>
        <strain evidence="1 2">SC1-8</strain>
    </source>
</reference>
<organism evidence="1 2">
    <name type="scientific">Simplicispira suum</name>
    <dbReference type="NCBI Taxonomy" id="2109915"/>
    <lineage>
        <taxon>Bacteria</taxon>
        <taxon>Pseudomonadati</taxon>
        <taxon>Pseudomonadota</taxon>
        <taxon>Betaproteobacteria</taxon>
        <taxon>Burkholderiales</taxon>
        <taxon>Comamonadaceae</taxon>
        <taxon>Simplicispira</taxon>
    </lineage>
</organism>
<dbReference type="OrthoDB" id="8815075at2"/>
<protein>
    <submittedName>
        <fullName evidence="1">Type II secretion system protein GspH</fullName>
    </submittedName>
</protein>
<keyword evidence="2" id="KW-1185">Reference proteome</keyword>
<dbReference type="RefSeq" id="WP_106448054.1">
    <property type="nucleotide sequence ID" value="NZ_CP027669.1"/>
</dbReference>
<proteinExistence type="predicted"/>
<dbReference type="AlphaFoldDB" id="A0A2S0N4K8"/>
<name>A0A2S0N4K8_9BURK</name>
<dbReference type="KEGG" id="simp:C6571_05035"/>
<dbReference type="Gene3D" id="3.30.700.10">
    <property type="entry name" value="Glycoprotein, Type 4 Pilin"/>
    <property type="match status" value="1"/>
</dbReference>
<dbReference type="Proteomes" id="UP000239326">
    <property type="component" value="Chromosome"/>
</dbReference>
<evidence type="ECO:0000313" key="1">
    <source>
        <dbReference type="EMBL" id="AVO43079.1"/>
    </source>
</evidence>
<gene>
    <name evidence="1" type="ORF">C6571_05035</name>
</gene>
<sequence length="156" mass="17004">MRRHSRLAGFTLLELLVVLVLAAISAAVVGGGAQSFMDRARYHQTVRDVASRLSQARSLCVQDGKHITVTYEPQARQLLLQGQPPLEIPQSLEVIWQPLLRDPQTHTGPGEPLFVFNADGGARGGEFTVLRSGRGVMFRVSWLLGTVEQIGVMGSS</sequence>
<dbReference type="Pfam" id="PF07963">
    <property type="entry name" value="N_methyl"/>
    <property type="match status" value="1"/>
</dbReference>
<dbReference type="PROSITE" id="PS00409">
    <property type="entry name" value="PROKAR_NTER_METHYL"/>
    <property type="match status" value="1"/>
</dbReference>
<evidence type="ECO:0000313" key="2">
    <source>
        <dbReference type="Proteomes" id="UP000239326"/>
    </source>
</evidence>
<dbReference type="InterPro" id="IPR045584">
    <property type="entry name" value="Pilin-like"/>
</dbReference>
<accession>A0A2S0N4K8</accession>
<dbReference type="InterPro" id="IPR012902">
    <property type="entry name" value="N_methyl_site"/>
</dbReference>
<dbReference type="SUPFAM" id="SSF54523">
    <property type="entry name" value="Pili subunits"/>
    <property type="match status" value="1"/>
</dbReference>
<dbReference type="EMBL" id="CP027669">
    <property type="protein sequence ID" value="AVO43079.1"/>
    <property type="molecule type" value="Genomic_DNA"/>
</dbReference>
<dbReference type="NCBIfam" id="TIGR02532">
    <property type="entry name" value="IV_pilin_GFxxxE"/>
    <property type="match status" value="1"/>
</dbReference>